<evidence type="ECO:0000313" key="3">
    <source>
        <dbReference type="Proteomes" id="UP001160148"/>
    </source>
</evidence>
<dbReference type="Proteomes" id="UP001160148">
    <property type="component" value="Unassembled WGS sequence"/>
</dbReference>
<dbReference type="EMBL" id="CARXXK010000001">
    <property type="protein sequence ID" value="CAI6346878.1"/>
    <property type="molecule type" value="Genomic_DNA"/>
</dbReference>
<sequence length="210" mass="24318">MVLVSLTYHALNQYEYDSVKLGGGKKQTIQTVQDHFRINVFFGIIDTVMMCMKSKFKENYLSLLNSMNNVLFNKNLTNQSIGEVCNAYKIESNDLSSEIKIVNRLFINHECDTIIKKINHIRSKDIQTGFPNYTNILKIFLTIPTNTASNERRFSALRTLNTYIRVTMSQERLSSLAILYIQKEYPIDFDNIIDKFDAEASIRGRHLTLK</sequence>
<organism evidence="2 3">
    <name type="scientific">Macrosiphum euphorbiae</name>
    <name type="common">potato aphid</name>
    <dbReference type="NCBI Taxonomy" id="13131"/>
    <lineage>
        <taxon>Eukaryota</taxon>
        <taxon>Metazoa</taxon>
        <taxon>Ecdysozoa</taxon>
        <taxon>Arthropoda</taxon>
        <taxon>Hexapoda</taxon>
        <taxon>Insecta</taxon>
        <taxon>Pterygota</taxon>
        <taxon>Neoptera</taxon>
        <taxon>Paraneoptera</taxon>
        <taxon>Hemiptera</taxon>
        <taxon>Sternorrhyncha</taxon>
        <taxon>Aphidomorpha</taxon>
        <taxon>Aphidoidea</taxon>
        <taxon>Aphididae</taxon>
        <taxon>Macrosiphini</taxon>
        <taxon>Macrosiphum</taxon>
    </lineage>
</organism>
<dbReference type="InterPro" id="IPR052958">
    <property type="entry name" value="IFN-induced_PKR_regulator"/>
</dbReference>
<name>A0AAV0VRS9_9HEMI</name>
<dbReference type="InterPro" id="IPR008906">
    <property type="entry name" value="HATC_C_dom"/>
</dbReference>
<feature type="domain" description="HAT C-terminal dimerisation" evidence="1">
    <location>
        <begin position="128"/>
        <end position="184"/>
    </location>
</feature>
<dbReference type="PANTHER" id="PTHR46289:SF14">
    <property type="entry name" value="DUF4371 DOMAIN-CONTAINING PROTEIN"/>
    <property type="match status" value="1"/>
</dbReference>
<gene>
    <name evidence="2" type="ORF">MEUPH1_LOCUS3736</name>
</gene>
<accession>A0AAV0VRS9</accession>
<dbReference type="GO" id="GO:0046983">
    <property type="term" value="F:protein dimerization activity"/>
    <property type="evidence" value="ECO:0007669"/>
    <property type="project" value="InterPro"/>
</dbReference>
<dbReference type="PANTHER" id="PTHR46289">
    <property type="entry name" value="52 KDA REPRESSOR OF THE INHIBITOR OF THE PROTEIN KINASE-LIKE PROTEIN-RELATED"/>
    <property type="match status" value="1"/>
</dbReference>
<dbReference type="InterPro" id="IPR012337">
    <property type="entry name" value="RNaseH-like_sf"/>
</dbReference>
<evidence type="ECO:0000259" key="1">
    <source>
        <dbReference type="Pfam" id="PF05699"/>
    </source>
</evidence>
<evidence type="ECO:0000313" key="2">
    <source>
        <dbReference type="EMBL" id="CAI6346878.1"/>
    </source>
</evidence>
<dbReference type="Pfam" id="PF05699">
    <property type="entry name" value="Dimer_Tnp_hAT"/>
    <property type="match status" value="1"/>
</dbReference>
<keyword evidence="3" id="KW-1185">Reference proteome</keyword>
<protein>
    <recommendedName>
        <fullName evidence="1">HAT C-terminal dimerisation domain-containing protein</fullName>
    </recommendedName>
</protein>
<dbReference type="SUPFAM" id="SSF53098">
    <property type="entry name" value="Ribonuclease H-like"/>
    <property type="match status" value="1"/>
</dbReference>
<proteinExistence type="predicted"/>
<reference evidence="2 3" key="1">
    <citation type="submission" date="2023-01" db="EMBL/GenBank/DDBJ databases">
        <authorList>
            <person name="Whitehead M."/>
        </authorList>
    </citation>
    <scope>NUCLEOTIDE SEQUENCE [LARGE SCALE GENOMIC DNA]</scope>
</reference>
<dbReference type="AlphaFoldDB" id="A0AAV0VRS9"/>
<comment type="caution">
    <text evidence="2">The sequence shown here is derived from an EMBL/GenBank/DDBJ whole genome shotgun (WGS) entry which is preliminary data.</text>
</comment>